<gene>
    <name evidence="1" type="ORF">TIFTF001_046933</name>
</gene>
<comment type="caution">
    <text evidence="1">The sequence shown here is derived from an EMBL/GenBank/DDBJ whole genome shotgun (WGS) entry which is preliminary data.</text>
</comment>
<evidence type="ECO:0000313" key="1">
    <source>
        <dbReference type="EMBL" id="GMN19292.1"/>
    </source>
</evidence>
<protein>
    <submittedName>
        <fullName evidence="1">Uncharacterized protein</fullName>
    </submittedName>
</protein>
<dbReference type="AlphaFoldDB" id="A0AA87YQJ7"/>
<accession>A0AA87YQJ7</accession>
<name>A0AA87YQJ7_FICCA</name>
<dbReference type="Proteomes" id="UP001187192">
    <property type="component" value="Unassembled WGS sequence"/>
</dbReference>
<keyword evidence="2" id="KW-1185">Reference proteome</keyword>
<dbReference type="EMBL" id="BTGU01005036">
    <property type="protein sequence ID" value="GMN19292.1"/>
    <property type="molecule type" value="Genomic_DNA"/>
</dbReference>
<sequence>MRVSSVLLSTCTMALSKRSRYFFNVSASPCFMPNRWDAPNFLVFEHRNAVAKESASCLKQPIDPGASLRCSSTSVEPSYDVTEGILNLAEYGETMTAGIPGLPKRSKTEVAFLRTSSPLPGHDRSYLSRQPTARLHPSGWPECDGFLNGPYPGLRFRLTVAVRGPPDWNHYSFGSPFAWACAVLGHPIGAEVSGCSAIRLEPGCRDPRNLGCLARPWLVIGCSGSEYEFRLLERRGPSF</sequence>
<proteinExistence type="predicted"/>
<reference evidence="1" key="1">
    <citation type="submission" date="2023-07" db="EMBL/GenBank/DDBJ databases">
        <title>draft genome sequence of fig (Ficus carica).</title>
        <authorList>
            <person name="Takahashi T."/>
            <person name="Nishimura K."/>
        </authorList>
    </citation>
    <scope>NUCLEOTIDE SEQUENCE</scope>
</reference>
<organism evidence="1 2">
    <name type="scientific">Ficus carica</name>
    <name type="common">Common fig</name>
    <dbReference type="NCBI Taxonomy" id="3494"/>
    <lineage>
        <taxon>Eukaryota</taxon>
        <taxon>Viridiplantae</taxon>
        <taxon>Streptophyta</taxon>
        <taxon>Embryophyta</taxon>
        <taxon>Tracheophyta</taxon>
        <taxon>Spermatophyta</taxon>
        <taxon>Magnoliopsida</taxon>
        <taxon>eudicotyledons</taxon>
        <taxon>Gunneridae</taxon>
        <taxon>Pentapetalae</taxon>
        <taxon>rosids</taxon>
        <taxon>fabids</taxon>
        <taxon>Rosales</taxon>
        <taxon>Moraceae</taxon>
        <taxon>Ficeae</taxon>
        <taxon>Ficus</taxon>
    </lineage>
</organism>
<evidence type="ECO:0000313" key="2">
    <source>
        <dbReference type="Proteomes" id="UP001187192"/>
    </source>
</evidence>